<accession>A0A1M6XNN6</accession>
<evidence type="ECO:0000313" key="1">
    <source>
        <dbReference type="EMBL" id="SHL07469.1"/>
    </source>
</evidence>
<proteinExistence type="predicted"/>
<dbReference type="AlphaFoldDB" id="A0A1M6XNN6"/>
<reference evidence="2" key="1">
    <citation type="submission" date="2016-11" db="EMBL/GenBank/DDBJ databases">
        <authorList>
            <person name="Varghese N."/>
            <person name="Submissions S."/>
        </authorList>
    </citation>
    <scope>NUCLEOTIDE SEQUENCE [LARGE SCALE GENOMIC DNA]</scope>
    <source>
        <strain evidence="2">DSM 24724</strain>
    </source>
</reference>
<evidence type="ECO:0000313" key="2">
    <source>
        <dbReference type="Proteomes" id="UP000184028"/>
    </source>
</evidence>
<dbReference type="EMBL" id="FRBT01000001">
    <property type="protein sequence ID" value="SHL07469.1"/>
    <property type="molecule type" value="Genomic_DNA"/>
</dbReference>
<gene>
    <name evidence="1" type="ORF">SAMN05444484_101210</name>
</gene>
<organism evidence="1 2">
    <name type="scientific">Flavobacterium chilense</name>
    <dbReference type="NCBI Taxonomy" id="946677"/>
    <lineage>
        <taxon>Bacteria</taxon>
        <taxon>Pseudomonadati</taxon>
        <taxon>Bacteroidota</taxon>
        <taxon>Flavobacteriia</taxon>
        <taxon>Flavobacteriales</taxon>
        <taxon>Flavobacteriaceae</taxon>
        <taxon>Flavobacterium</taxon>
    </lineage>
</organism>
<dbReference type="STRING" id="946677.SAMN05444484_101210"/>
<sequence>MPFFNLFYEAEKTVFITTFSPAFAFISPFHYEDTGSIGARPGDYYSVAEI</sequence>
<dbReference type="Proteomes" id="UP000184028">
    <property type="component" value="Unassembled WGS sequence"/>
</dbReference>
<protein>
    <submittedName>
        <fullName evidence="1">Uncharacterized protein</fullName>
    </submittedName>
</protein>
<keyword evidence="2" id="KW-1185">Reference proteome</keyword>
<name>A0A1M6XNN6_9FLAO</name>